<evidence type="ECO:0000256" key="1">
    <source>
        <dbReference type="ARBA" id="ARBA00004651"/>
    </source>
</evidence>
<reference evidence="8 9" key="1">
    <citation type="submission" date="2019-03" db="EMBL/GenBank/DDBJ databases">
        <title>Rhizobium sp. nov., an bacterium isolated from biocrust in Mu Us Desert.</title>
        <authorList>
            <person name="Lixiong L."/>
        </authorList>
    </citation>
    <scope>NUCLEOTIDE SEQUENCE [LARGE SCALE GENOMIC DNA]</scope>
    <source>
        <strain evidence="8 9">SPY-1</strain>
    </source>
</reference>
<dbReference type="PANTHER" id="PTHR32322:SF18">
    <property type="entry name" value="S-ADENOSYLMETHIONINE_S-ADENOSYLHOMOCYSTEINE TRANSPORTER"/>
    <property type="match status" value="1"/>
</dbReference>
<feature type="transmembrane region" description="Helical" evidence="6">
    <location>
        <begin position="127"/>
        <end position="144"/>
    </location>
</feature>
<dbReference type="Proteomes" id="UP000295238">
    <property type="component" value="Unassembled WGS sequence"/>
</dbReference>
<comment type="subcellular location">
    <subcellularLocation>
        <location evidence="1">Cell membrane</location>
        <topology evidence="1">Multi-pass membrane protein</topology>
    </subcellularLocation>
</comment>
<dbReference type="PANTHER" id="PTHR32322">
    <property type="entry name" value="INNER MEMBRANE TRANSPORTER"/>
    <property type="match status" value="1"/>
</dbReference>
<evidence type="ECO:0000256" key="5">
    <source>
        <dbReference type="ARBA" id="ARBA00023136"/>
    </source>
</evidence>
<keyword evidence="2" id="KW-1003">Cell membrane</keyword>
<keyword evidence="5 6" id="KW-0472">Membrane</keyword>
<evidence type="ECO:0000256" key="6">
    <source>
        <dbReference type="SAM" id="Phobius"/>
    </source>
</evidence>
<dbReference type="InterPro" id="IPR037185">
    <property type="entry name" value="EmrE-like"/>
</dbReference>
<dbReference type="GO" id="GO:0005886">
    <property type="term" value="C:plasma membrane"/>
    <property type="evidence" value="ECO:0007669"/>
    <property type="project" value="UniProtKB-SubCell"/>
</dbReference>
<protein>
    <submittedName>
        <fullName evidence="8">DMT family transporter</fullName>
    </submittedName>
</protein>
<evidence type="ECO:0000313" key="9">
    <source>
        <dbReference type="Proteomes" id="UP000295238"/>
    </source>
</evidence>
<feature type="transmembrane region" description="Helical" evidence="6">
    <location>
        <begin position="299"/>
        <end position="318"/>
    </location>
</feature>
<dbReference type="OrthoDB" id="9810239at2"/>
<dbReference type="InterPro" id="IPR000620">
    <property type="entry name" value="EamA_dom"/>
</dbReference>
<proteinExistence type="predicted"/>
<dbReference type="InterPro" id="IPR050638">
    <property type="entry name" value="AA-Vitamin_Transporters"/>
</dbReference>
<feature type="domain" description="EamA" evidence="7">
    <location>
        <begin position="186"/>
        <end position="315"/>
    </location>
</feature>
<feature type="transmembrane region" description="Helical" evidence="6">
    <location>
        <begin position="243"/>
        <end position="262"/>
    </location>
</feature>
<dbReference type="Pfam" id="PF00892">
    <property type="entry name" value="EamA"/>
    <property type="match status" value="2"/>
</dbReference>
<sequence>MSTNASREGLRNAPRCDFPSTTRRLADHRKQALVPLLCLVVAIVLWGANWPVMKVGLAHVTPVWFSALRFGTGGAVLFVAQIFRGGIRLPKRGDLPFVASIGLLQMAAFTMLGALAMTHLGAGRSAILSYTTPLWVTPISIIVFRENVGRLRIGGIMLAAFGVATLVNPSAIDWGNPVVVASNGALLIASICWALCIIHLRYFKAVSSAFDLAPWQMLLATIVLVPLAWIIEGGFSADDTITFYASTVFVGPVATAFCFVAVNAASSWLPATTMSTAMLGVPVTGVLLSLLLLGEPLTAPLAAGTSAIVIGIMLNAIPRRKPNRQTFRRRK</sequence>
<keyword evidence="4 6" id="KW-1133">Transmembrane helix</keyword>
<feature type="transmembrane region" description="Helical" evidence="6">
    <location>
        <begin position="274"/>
        <end position="293"/>
    </location>
</feature>
<organism evidence="8 9">
    <name type="scientific">Rhizobium deserti</name>
    <dbReference type="NCBI Taxonomy" id="2547961"/>
    <lineage>
        <taxon>Bacteria</taxon>
        <taxon>Pseudomonadati</taxon>
        <taxon>Pseudomonadota</taxon>
        <taxon>Alphaproteobacteria</taxon>
        <taxon>Hyphomicrobiales</taxon>
        <taxon>Rhizobiaceae</taxon>
        <taxon>Rhizobium/Agrobacterium group</taxon>
        <taxon>Rhizobium</taxon>
    </lineage>
</organism>
<feature type="transmembrane region" description="Helical" evidence="6">
    <location>
        <begin position="64"/>
        <end position="83"/>
    </location>
</feature>
<feature type="transmembrane region" description="Helical" evidence="6">
    <location>
        <begin position="32"/>
        <end position="52"/>
    </location>
</feature>
<feature type="transmembrane region" description="Helical" evidence="6">
    <location>
        <begin position="212"/>
        <end position="231"/>
    </location>
</feature>
<name>A0A4R5UAN7_9HYPH</name>
<evidence type="ECO:0000256" key="2">
    <source>
        <dbReference type="ARBA" id="ARBA00022475"/>
    </source>
</evidence>
<dbReference type="SUPFAM" id="SSF103481">
    <property type="entry name" value="Multidrug resistance efflux transporter EmrE"/>
    <property type="match status" value="2"/>
</dbReference>
<feature type="transmembrane region" description="Helical" evidence="6">
    <location>
        <begin position="178"/>
        <end position="200"/>
    </location>
</feature>
<comment type="caution">
    <text evidence="8">The sequence shown here is derived from an EMBL/GenBank/DDBJ whole genome shotgun (WGS) entry which is preliminary data.</text>
</comment>
<dbReference type="AlphaFoldDB" id="A0A4R5UAN7"/>
<evidence type="ECO:0000256" key="3">
    <source>
        <dbReference type="ARBA" id="ARBA00022692"/>
    </source>
</evidence>
<evidence type="ECO:0000313" key="8">
    <source>
        <dbReference type="EMBL" id="TDK31880.1"/>
    </source>
</evidence>
<gene>
    <name evidence="8" type="ORF">E2F50_19680</name>
</gene>
<feature type="transmembrane region" description="Helical" evidence="6">
    <location>
        <begin position="151"/>
        <end position="172"/>
    </location>
</feature>
<keyword evidence="9" id="KW-1185">Reference proteome</keyword>
<evidence type="ECO:0000256" key="4">
    <source>
        <dbReference type="ARBA" id="ARBA00022989"/>
    </source>
</evidence>
<feature type="transmembrane region" description="Helical" evidence="6">
    <location>
        <begin position="95"/>
        <end position="115"/>
    </location>
</feature>
<accession>A0A4R5UAN7</accession>
<evidence type="ECO:0000259" key="7">
    <source>
        <dbReference type="Pfam" id="PF00892"/>
    </source>
</evidence>
<keyword evidence="3 6" id="KW-0812">Transmembrane</keyword>
<feature type="domain" description="EamA" evidence="7">
    <location>
        <begin position="36"/>
        <end position="166"/>
    </location>
</feature>
<dbReference type="EMBL" id="SMTL01000006">
    <property type="protein sequence ID" value="TDK31880.1"/>
    <property type="molecule type" value="Genomic_DNA"/>
</dbReference>